<dbReference type="Proteomes" id="UP000095038">
    <property type="component" value="Unassembled WGS sequence"/>
</dbReference>
<organism evidence="1 2">
    <name type="scientific">Ascoidea rubescens DSM 1968</name>
    <dbReference type="NCBI Taxonomy" id="1344418"/>
    <lineage>
        <taxon>Eukaryota</taxon>
        <taxon>Fungi</taxon>
        <taxon>Dikarya</taxon>
        <taxon>Ascomycota</taxon>
        <taxon>Saccharomycotina</taxon>
        <taxon>Saccharomycetes</taxon>
        <taxon>Ascoideaceae</taxon>
        <taxon>Ascoidea</taxon>
    </lineage>
</organism>
<accession>A0A1D2VGP5</accession>
<protein>
    <submittedName>
        <fullName evidence="1">Uncharacterized protein</fullName>
    </submittedName>
</protein>
<reference evidence="2" key="1">
    <citation type="submission" date="2016-05" db="EMBL/GenBank/DDBJ databases">
        <title>Comparative genomics of biotechnologically important yeasts.</title>
        <authorList>
            <consortium name="DOE Joint Genome Institute"/>
            <person name="Riley R."/>
            <person name="Haridas S."/>
            <person name="Wolfe K.H."/>
            <person name="Lopes M.R."/>
            <person name="Hittinger C.T."/>
            <person name="Goker M."/>
            <person name="Salamov A."/>
            <person name="Wisecaver J."/>
            <person name="Long T.M."/>
            <person name="Aerts A.L."/>
            <person name="Barry K."/>
            <person name="Choi C."/>
            <person name="Clum A."/>
            <person name="Coughlan A.Y."/>
            <person name="Deshpande S."/>
            <person name="Douglass A.P."/>
            <person name="Hanson S.J."/>
            <person name="Klenk H.-P."/>
            <person name="Labutti K."/>
            <person name="Lapidus A."/>
            <person name="Lindquist E."/>
            <person name="Lipzen A."/>
            <person name="Meier-Kolthoff J.P."/>
            <person name="Ohm R.A."/>
            <person name="Otillar R.P."/>
            <person name="Pangilinan J."/>
            <person name="Peng Y."/>
            <person name="Rokas A."/>
            <person name="Rosa C.A."/>
            <person name="Scheuner C."/>
            <person name="Sibirny A.A."/>
            <person name="Slot J.C."/>
            <person name="Stielow J.B."/>
            <person name="Sun H."/>
            <person name="Kurtzman C.P."/>
            <person name="Blackwell M."/>
            <person name="Grigoriev I.V."/>
            <person name="Jeffries T.W."/>
        </authorList>
    </citation>
    <scope>NUCLEOTIDE SEQUENCE [LARGE SCALE GENOMIC DNA]</scope>
    <source>
        <strain evidence="2">DSM 1968</strain>
    </source>
</reference>
<name>A0A1D2VGP5_9ASCO</name>
<dbReference type="InParanoid" id="A0A1D2VGP5"/>
<evidence type="ECO:0000313" key="1">
    <source>
        <dbReference type="EMBL" id="ODV60841.1"/>
    </source>
</evidence>
<proteinExistence type="predicted"/>
<dbReference type="RefSeq" id="XP_020047148.1">
    <property type="nucleotide sequence ID" value="XM_020193376.1"/>
</dbReference>
<sequence length="352" mass="42033">MGLIINNGWKISVEDIINIVQNWIQYSIVFWSQFLKLFALIEIIFEIWCLVDKEGFSKKFSNWKLSLSDKKLMDIDEFNYIVNHYFDVNLEFINFFERLRSDNYDTVLKEIKGFNQELNNLRQYYKSQNLFQLINWRDFENSIVDFELTSQNDININMNDIENNSLLAISFGKSDKRDEFGKIEYLFILFKKGLVITELQWFETFLQLKVDQNPIIFDNIKFEEVKEVNEIGEISDFSDNSKPYSYLEDDSLYDQNKPLTLIYITDISKSDTLITYNCYYSIYEFHKRLLKPFNDYQKNRTKKKTKENQLLWNKNDSNSDSIPNLSADDEKLLQDLLSGKILGKKEIKKTFI</sequence>
<evidence type="ECO:0000313" key="2">
    <source>
        <dbReference type="Proteomes" id="UP000095038"/>
    </source>
</evidence>
<dbReference type="GeneID" id="30967012"/>
<keyword evidence="2" id="KW-1185">Reference proteome</keyword>
<gene>
    <name evidence="1" type="ORF">ASCRUDRAFT_76205</name>
</gene>
<dbReference type="AlphaFoldDB" id="A0A1D2VGP5"/>
<dbReference type="EMBL" id="KV454481">
    <property type="protein sequence ID" value="ODV60841.1"/>
    <property type="molecule type" value="Genomic_DNA"/>
</dbReference>